<evidence type="ECO:0000256" key="2">
    <source>
        <dbReference type="ARBA" id="ARBA00006464"/>
    </source>
</evidence>
<protein>
    <submittedName>
        <fullName evidence="10">Sugar transferase</fullName>
        <ecNumber evidence="10">2.7.8.-</ecNumber>
    </submittedName>
</protein>
<dbReference type="Proteomes" id="UP001553715">
    <property type="component" value="Unassembled WGS sequence"/>
</dbReference>
<dbReference type="RefSeq" id="WP_366233525.1">
    <property type="nucleotide sequence ID" value="NZ_JBFBMH010000043.1"/>
</dbReference>
<dbReference type="InterPro" id="IPR003362">
    <property type="entry name" value="Bact_transf"/>
</dbReference>
<feature type="domain" description="Bacterial sugar transferase" evidence="9">
    <location>
        <begin position="323"/>
        <end position="509"/>
    </location>
</feature>
<organism evidence="10 11">
    <name type="scientific">Microbacterium profundi</name>
    <dbReference type="NCBI Taxonomy" id="450380"/>
    <lineage>
        <taxon>Bacteria</taxon>
        <taxon>Bacillati</taxon>
        <taxon>Actinomycetota</taxon>
        <taxon>Actinomycetes</taxon>
        <taxon>Micrococcales</taxon>
        <taxon>Microbacteriaceae</taxon>
        <taxon>Microbacterium</taxon>
    </lineage>
</organism>
<evidence type="ECO:0000256" key="5">
    <source>
        <dbReference type="ARBA" id="ARBA00022989"/>
    </source>
</evidence>
<dbReference type="EC" id="2.7.8.-" evidence="10"/>
<dbReference type="NCBIfam" id="TIGR03025">
    <property type="entry name" value="EPS_sugtrans"/>
    <property type="match status" value="1"/>
</dbReference>
<evidence type="ECO:0000256" key="7">
    <source>
        <dbReference type="SAM" id="MobiDB-lite"/>
    </source>
</evidence>
<reference evidence="10 11" key="1">
    <citation type="submission" date="2024-06" db="EMBL/GenBank/DDBJ databases">
        <title>The Natural Products Discovery Center: Release of the First 8490 Sequenced Strains for Exploring Actinobacteria Biosynthetic Diversity.</title>
        <authorList>
            <person name="Kalkreuter E."/>
            <person name="Kautsar S.A."/>
            <person name="Yang D."/>
            <person name="Bader C.D."/>
            <person name="Teijaro C.N."/>
            <person name="Fluegel L."/>
            <person name="Davis C.M."/>
            <person name="Simpson J.R."/>
            <person name="Lauterbach L."/>
            <person name="Steele A.D."/>
            <person name="Gui C."/>
            <person name="Meng S."/>
            <person name="Li G."/>
            <person name="Viehrig K."/>
            <person name="Ye F."/>
            <person name="Su P."/>
            <person name="Kiefer A.F."/>
            <person name="Nichols A."/>
            <person name="Cepeda A.J."/>
            <person name="Yan W."/>
            <person name="Fan B."/>
            <person name="Jiang Y."/>
            <person name="Adhikari A."/>
            <person name="Zheng C.-J."/>
            <person name="Schuster L."/>
            <person name="Cowan T.M."/>
            <person name="Smanski M.J."/>
            <person name="Chevrette M.G."/>
            <person name="De Carvalho L.P.S."/>
            <person name="Shen B."/>
        </authorList>
    </citation>
    <scope>NUCLEOTIDE SEQUENCE [LARGE SCALE GENOMIC DNA]</scope>
    <source>
        <strain evidence="10 11">NPDC077434</strain>
    </source>
</reference>
<evidence type="ECO:0000313" key="11">
    <source>
        <dbReference type="Proteomes" id="UP001553715"/>
    </source>
</evidence>
<evidence type="ECO:0000313" key="10">
    <source>
        <dbReference type="EMBL" id="MEW1976702.1"/>
    </source>
</evidence>
<dbReference type="GO" id="GO:0016740">
    <property type="term" value="F:transferase activity"/>
    <property type="evidence" value="ECO:0007669"/>
    <property type="project" value="UniProtKB-KW"/>
</dbReference>
<evidence type="ECO:0000256" key="4">
    <source>
        <dbReference type="ARBA" id="ARBA00022692"/>
    </source>
</evidence>
<feature type="compositionally biased region" description="Low complexity" evidence="7">
    <location>
        <begin position="1"/>
        <end position="12"/>
    </location>
</feature>
<dbReference type="Pfam" id="PF13727">
    <property type="entry name" value="CoA_binding_3"/>
    <property type="match status" value="1"/>
</dbReference>
<feature type="transmembrane region" description="Helical" evidence="8">
    <location>
        <begin position="92"/>
        <end position="110"/>
    </location>
</feature>
<keyword evidence="6 8" id="KW-0472">Membrane</keyword>
<dbReference type="InterPro" id="IPR017475">
    <property type="entry name" value="EPS_sugar_tfrase"/>
</dbReference>
<name>A0ABV3LMS8_9MICO</name>
<evidence type="ECO:0000259" key="9">
    <source>
        <dbReference type="Pfam" id="PF02397"/>
    </source>
</evidence>
<comment type="similarity">
    <text evidence="2">Belongs to the bacterial sugar transferase family.</text>
</comment>
<gene>
    <name evidence="10" type="ORF">AB0301_16730</name>
</gene>
<sequence length="518" mass="56864">MTSTTRIDATTTSQEKSSTTGSGGAARRQPAPASLAKGRTSGDWRRRYARRLWVTDLFALVWVVYGTQIAWFGMGNAQVSMRDDSRVTEFSYWLFSAALIIVWMWSLGLIDSRSDRVIGTGPTEYARVMRASFMVFGAIAIVAFIARIDVARGYLLLSLPVGMFLLVLVRWMWRQWLVSQRTTGRYAARVLLIGSETSVAQIARDLMSNPGAGYKVVGACVPTGRAAATIPGTRIPIMGTVDAIPGAMAATEADTVVITGTGDLPPLKVKQISWGLEAGRQHLILAPSITDIAGPRIQTRPVSGLPLIHVETPRFSRGQRVAKRAMDLALSLVGVVLISPLLLALALVVKFSSPGPVLFLQTRVGRKNREFQMLKFRSMVQDAEDMLPSLLDQRDAGNEVLFKMSDDPRITRAGSFMRRYSLDELPQLFNVIAGSMSLVGPRPPLPREVEQYADHVHRRFLMKPGITGAWQVGGRSSLSWEDSVRLDLAYVENWSMLADLIIMVRTIKAASSPGETAA</sequence>
<proteinExistence type="inferred from homology"/>
<evidence type="ECO:0000256" key="1">
    <source>
        <dbReference type="ARBA" id="ARBA00004141"/>
    </source>
</evidence>
<dbReference type="Pfam" id="PF02397">
    <property type="entry name" value="Bac_transf"/>
    <property type="match status" value="1"/>
</dbReference>
<keyword evidence="4 8" id="KW-0812">Transmembrane</keyword>
<feature type="transmembrane region" description="Helical" evidence="8">
    <location>
        <begin position="328"/>
        <end position="349"/>
    </location>
</feature>
<dbReference type="PANTHER" id="PTHR30576">
    <property type="entry name" value="COLANIC BIOSYNTHESIS UDP-GLUCOSE LIPID CARRIER TRANSFERASE"/>
    <property type="match status" value="1"/>
</dbReference>
<feature type="transmembrane region" description="Helical" evidence="8">
    <location>
        <begin position="131"/>
        <end position="148"/>
    </location>
</feature>
<keyword evidence="3 10" id="KW-0808">Transferase</keyword>
<dbReference type="EMBL" id="JBFBMH010000043">
    <property type="protein sequence ID" value="MEW1976702.1"/>
    <property type="molecule type" value="Genomic_DNA"/>
</dbReference>
<evidence type="ECO:0000256" key="3">
    <source>
        <dbReference type="ARBA" id="ARBA00022679"/>
    </source>
</evidence>
<accession>A0ABV3LMS8</accession>
<feature type="transmembrane region" description="Helical" evidence="8">
    <location>
        <begin position="52"/>
        <end position="72"/>
    </location>
</feature>
<keyword evidence="5 8" id="KW-1133">Transmembrane helix</keyword>
<comment type="subcellular location">
    <subcellularLocation>
        <location evidence="1">Membrane</location>
        <topology evidence="1">Multi-pass membrane protein</topology>
    </subcellularLocation>
</comment>
<keyword evidence="11" id="KW-1185">Reference proteome</keyword>
<dbReference type="PANTHER" id="PTHR30576:SF10">
    <property type="entry name" value="SLL5057 PROTEIN"/>
    <property type="match status" value="1"/>
</dbReference>
<feature type="region of interest" description="Disordered" evidence="7">
    <location>
        <begin position="1"/>
        <end position="38"/>
    </location>
</feature>
<evidence type="ECO:0000256" key="8">
    <source>
        <dbReference type="SAM" id="Phobius"/>
    </source>
</evidence>
<dbReference type="Gene3D" id="3.40.50.720">
    <property type="entry name" value="NAD(P)-binding Rossmann-like Domain"/>
    <property type="match status" value="1"/>
</dbReference>
<feature type="transmembrane region" description="Helical" evidence="8">
    <location>
        <begin position="154"/>
        <end position="173"/>
    </location>
</feature>
<comment type="caution">
    <text evidence="10">The sequence shown here is derived from an EMBL/GenBank/DDBJ whole genome shotgun (WGS) entry which is preliminary data.</text>
</comment>
<evidence type="ECO:0000256" key="6">
    <source>
        <dbReference type="ARBA" id="ARBA00023136"/>
    </source>
</evidence>